<keyword evidence="3" id="KW-0804">Transcription</keyword>
<dbReference type="PANTHER" id="PTHR43537">
    <property type="entry name" value="TRANSCRIPTIONAL REGULATOR, GNTR FAMILY"/>
    <property type="match status" value="1"/>
</dbReference>
<organism evidence="5 6">
    <name type="scientific">Roseomonas alba</name>
    <dbReference type="NCBI Taxonomy" id="2846776"/>
    <lineage>
        <taxon>Bacteria</taxon>
        <taxon>Pseudomonadati</taxon>
        <taxon>Pseudomonadota</taxon>
        <taxon>Alphaproteobacteria</taxon>
        <taxon>Acetobacterales</taxon>
        <taxon>Roseomonadaceae</taxon>
        <taxon>Roseomonas</taxon>
    </lineage>
</organism>
<dbReference type="InterPro" id="IPR008920">
    <property type="entry name" value="TF_FadR/GntR_C"/>
</dbReference>
<evidence type="ECO:0000313" key="5">
    <source>
        <dbReference type="EMBL" id="MBW6401397.1"/>
    </source>
</evidence>
<dbReference type="Pfam" id="PF00392">
    <property type="entry name" value="GntR"/>
    <property type="match status" value="1"/>
</dbReference>
<reference evidence="5 6" key="1">
    <citation type="submission" date="2021-07" db="EMBL/GenBank/DDBJ databases">
        <authorList>
            <person name="So Y."/>
        </authorList>
    </citation>
    <scope>NUCLEOTIDE SEQUENCE [LARGE SCALE GENOMIC DNA]</scope>
    <source>
        <strain evidence="5 6">HJA6</strain>
    </source>
</reference>
<evidence type="ECO:0000256" key="1">
    <source>
        <dbReference type="ARBA" id="ARBA00023015"/>
    </source>
</evidence>
<dbReference type="EMBL" id="JAHYBZ010000011">
    <property type="protein sequence ID" value="MBW6401397.1"/>
    <property type="molecule type" value="Genomic_DNA"/>
</dbReference>
<dbReference type="PANTHER" id="PTHR43537:SF39">
    <property type="entry name" value="HTH-TYPE TRANSCRIPTIONAL REGULATOR MCBR"/>
    <property type="match status" value="1"/>
</dbReference>
<dbReference type="Pfam" id="PF07729">
    <property type="entry name" value="FCD"/>
    <property type="match status" value="1"/>
</dbReference>
<accession>A0ABS7AGF2</accession>
<keyword evidence="2" id="KW-0238">DNA-binding</keyword>
<evidence type="ECO:0000256" key="3">
    <source>
        <dbReference type="ARBA" id="ARBA00023163"/>
    </source>
</evidence>
<evidence type="ECO:0000256" key="2">
    <source>
        <dbReference type="ARBA" id="ARBA00023125"/>
    </source>
</evidence>
<dbReference type="Gene3D" id="1.10.10.10">
    <property type="entry name" value="Winged helix-like DNA-binding domain superfamily/Winged helix DNA-binding domain"/>
    <property type="match status" value="1"/>
</dbReference>
<dbReference type="Gene3D" id="1.20.120.530">
    <property type="entry name" value="GntR ligand-binding domain-like"/>
    <property type="match status" value="1"/>
</dbReference>
<name>A0ABS7AGF2_9PROT</name>
<protein>
    <submittedName>
        <fullName evidence="5">GntR family transcriptional regulator</fullName>
    </submittedName>
</protein>
<dbReference type="InterPro" id="IPR000524">
    <property type="entry name" value="Tscrpt_reg_HTH_GntR"/>
</dbReference>
<dbReference type="InterPro" id="IPR036388">
    <property type="entry name" value="WH-like_DNA-bd_sf"/>
</dbReference>
<dbReference type="SMART" id="SM00895">
    <property type="entry name" value="FCD"/>
    <property type="match status" value="1"/>
</dbReference>
<sequence length="212" mass="23641">MSGSYEPGDRINIRKLALLSRTSPTPVREAIMQLVREGALELKPGYQPRVPILSPERYEKIREVRAPLERLAAELAAQHAPPELAEALLRLDQRFIEAEKDGDWKAATSANQEFHFTIYRASRNEVLVRAIESLWLLTGPVVQSQYAANARRPPRTALHGQIIDALCRHAAQEAGDLVVQDMRQGVAVILEHLRAPRPKRQGGRRAASQPGA</sequence>
<dbReference type="Proteomes" id="UP001196565">
    <property type="component" value="Unassembled WGS sequence"/>
</dbReference>
<evidence type="ECO:0000313" key="6">
    <source>
        <dbReference type="Proteomes" id="UP001196565"/>
    </source>
</evidence>
<comment type="caution">
    <text evidence="5">The sequence shown here is derived from an EMBL/GenBank/DDBJ whole genome shotgun (WGS) entry which is preliminary data.</text>
</comment>
<keyword evidence="6" id="KW-1185">Reference proteome</keyword>
<dbReference type="InterPro" id="IPR011711">
    <property type="entry name" value="GntR_C"/>
</dbReference>
<gene>
    <name evidence="5" type="ORF">KPL78_26330</name>
</gene>
<dbReference type="SUPFAM" id="SSF46785">
    <property type="entry name" value="Winged helix' DNA-binding domain"/>
    <property type="match status" value="1"/>
</dbReference>
<proteinExistence type="predicted"/>
<dbReference type="SUPFAM" id="SSF48008">
    <property type="entry name" value="GntR ligand-binding domain-like"/>
    <property type="match status" value="1"/>
</dbReference>
<dbReference type="InterPro" id="IPR036390">
    <property type="entry name" value="WH_DNA-bd_sf"/>
</dbReference>
<keyword evidence="1" id="KW-0805">Transcription regulation</keyword>
<feature type="domain" description="GntR C-terminal" evidence="4">
    <location>
        <begin position="60"/>
        <end position="184"/>
    </location>
</feature>
<evidence type="ECO:0000259" key="4">
    <source>
        <dbReference type="SMART" id="SM00895"/>
    </source>
</evidence>